<evidence type="ECO:0000256" key="3">
    <source>
        <dbReference type="ARBA" id="ARBA00022475"/>
    </source>
</evidence>
<feature type="transmembrane region" description="Helical" evidence="7">
    <location>
        <begin position="225"/>
        <end position="244"/>
    </location>
</feature>
<comment type="subcellular location">
    <subcellularLocation>
        <location evidence="1">Cell membrane</location>
        <topology evidence="1">Multi-pass membrane protein</topology>
    </subcellularLocation>
</comment>
<dbReference type="InterPro" id="IPR050882">
    <property type="entry name" value="Prepilin_peptidase/N-MTase"/>
</dbReference>
<dbReference type="EMBL" id="JAGSCS010000002">
    <property type="protein sequence ID" value="MBR0575188.1"/>
    <property type="molecule type" value="Genomic_DNA"/>
</dbReference>
<keyword evidence="4 7" id="KW-0812">Transmembrane</keyword>
<gene>
    <name evidence="10" type="ORF">KCG48_02425</name>
</gene>
<comment type="caution">
    <text evidence="10">The sequence shown here is derived from an EMBL/GenBank/DDBJ whole genome shotgun (WGS) entry which is preliminary data.</text>
</comment>
<feature type="transmembrane region" description="Helical" evidence="7">
    <location>
        <begin position="121"/>
        <end position="141"/>
    </location>
</feature>
<keyword evidence="11" id="KW-1185">Reference proteome</keyword>
<evidence type="ECO:0000313" key="11">
    <source>
        <dbReference type="Proteomes" id="UP000675379"/>
    </source>
</evidence>
<evidence type="ECO:0000256" key="2">
    <source>
        <dbReference type="ARBA" id="ARBA00005801"/>
    </source>
</evidence>
<name>A0A941HQ80_9CLOT</name>
<feature type="transmembrane region" description="Helical" evidence="7">
    <location>
        <begin position="147"/>
        <end position="165"/>
    </location>
</feature>
<evidence type="ECO:0000259" key="8">
    <source>
        <dbReference type="Pfam" id="PF01478"/>
    </source>
</evidence>
<evidence type="ECO:0000256" key="6">
    <source>
        <dbReference type="ARBA" id="ARBA00023136"/>
    </source>
</evidence>
<accession>A0A941HQ80</accession>
<dbReference type="GO" id="GO:0006465">
    <property type="term" value="P:signal peptide processing"/>
    <property type="evidence" value="ECO:0007669"/>
    <property type="project" value="TreeGrafter"/>
</dbReference>
<keyword evidence="5 7" id="KW-1133">Transmembrane helix</keyword>
<proteinExistence type="inferred from homology"/>
<evidence type="ECO:0000313" key="10">
    <source>
        <dbReference type="EMBL" id="MBR0575188.1"/>
    </source>
</evidence>
<dbReference type="Pfam" id="PF06750">
    <property type="entry name" value="A24_N_bact"/>
    <property type="match status" value="1"/>
</dbReference>
<sequence>MTFLSMILGLCVGSFLNVLVYRLPQDMSVNFPASHCPNCGQRLKPHHLVPVLSFLFLRGKCAFCGERISWRYPMVELLNGLLYGIIAVYYGTGALGILLMLSASCLLAVALMDLDTLEVHTIMLTAGYVLAVLVIMVRGYAGESVWGYMYTGFLGMGLIMLIIRLSRGGMGSGDIHILGIIGFLLGPALTALSFFLTSVLGGVYALAVLSLGKRRGSDAVPFGPFLVGGFLLSLCFGGTILEIYRKLLF</sequence>
<dbReference type="InterPro" id="IPR000045">
    <property type="entry name" value="Prepilin_IV_endopep_pep"/>
</dbReference>
<dbReference type="GO" id="GO:0004190">
    <property type="term" value="F:aspartic-type endopeptidase activity"/>
    <property type="evidence" value="ECO:0007669"/>
    <property type="project" value="InterPro"/>
</dbReference>
<feature type="domain" description="Prepilin peptidase A24 N-terminal" evidence="9">
    <location>
        <begin position="7"/>
        <end position="88"/>
    </location>
</feature>
<dbReference type="AlphaFoldDB" id="A0A941HQ80"/>
<keyword evidence="3" id="KW-1003">Cell membrane</keyword>
<evidence type="ECO:0000256" key="1">
    <source>
        <dbReference type="ARBA" id="ARBA00004651"/>
    </source>
</evidence>
<feature type="transmembrane region" description="Helical" evidence="7">
    <location>
        <begin position="177"/>
        <end position="205"/>
    </location>
</feature>
<dbReference type="InterPro" id="IPR010627">
    <property type="entry name" value="Prepilin_pept_A24_N"/>
</dbReference>
<keyword evidence="6 7" id="KW-0472">Membrane</keyword>
<feature type="transmembrane region" description="Helical" evidence="7">
    <location>
        <begin position="81"/>
        <end position="109"/>
    </location>
</feature>
<protein>
    <submittedName>
        <fullName evidence="10">Prepilin peptidase</fullName>
    </submittedName>
</protein>
<evidence type="ECO:0000256" key="5">
    <source>
        <dbReference type="ARBA" id="ARBA00022989"/>
    </source>
</evidence>
<reference evidence="10" key="1">
    <citation type="submission" date="2021-04" db="EMBL/GenBank/DDBJ databases">
        <title>Proteiniclasticum sedimins sp. nov., an obligate anaerobic bacterium isolated from anaerobic sludge.</title>
        <authorList>
            <person name="Liu J."/>
        </authorList>
    </citation>
    <scope>NUCLEOTIDE SEQUENCE</scope>
    <source>
        <strain evidence="10">BAD-10</strain>
    </source>
</reference>
<evidence type="ECO:0000256" key="7">
    <source>
        <dbReference type="SAM" id="Phobius"/>
    </source>
</evidence>
<dbReference type="PANTHER" id="PTHR30487">
    <property type="entry name" value="TYPE 4 PREPILIN-LIKE PROTEINS LEADER PEPTIDE-PROCESSING ENZYME"/>
    <property type="match status" value="1"/>
</dbReference>
<dbReference type="GO" id="GO:0005886">
    <property type="term" value="C:plasma membrane"/>
    <property type="evidence" value="ECO:0007669"/>
    <property type="project" value="UniProtKB-SubCell"/>
</dbReference>
<organism evidence="10 11">
    <name type="scientific">Proteiniclasticum sediminis</name>
    <dbReference type="NCBI Taxonomy" id="2804028"/>
    <lineage>
        <taxon>Bacteria</taxon>
        <taxon>Bacillati</taxon>
        <taxon>Bacillota</taxon>
        <taxon>Clostridia</taxon>
        <taxon>Eubacteriales</taxon>
        <taxon>Clostridiaceae</taxon>
        <taxon>Proteiniclasticum</taxon>
    </lineage>
</organism>
<dbReference type="Gene3D" id="1.20.120.1220">
    <property type="match status" value="1"/>
</dbReference>
<evidence type="ECO:0000256" key="4">
    <source>
        <dbReference type="ARBA" id="ARBA00022692"/>
    </source>
</evidence>
<dbReference type="PANTHER" id="PTHR30487:SF0">
    <property type="entry name" value="PREPILIN LEADER PEPTIDASE_N-METHYLTRANSFERASE-RELATED"/>
    <property type="match status" value="1"/>
</dbReference>
<evidence type="ECO:0000259" key="9">
    <source>
        <dbReference type="Pfam" id="PF06750"/>
    </source>
</evidence>
<dbReference type="Pfam" id="PF01478">
    <property type="entry name" value="Peptidase_A24"/>
    <property type="match status" value="1"/>
</dbReference>
<dbReference type="RefSeq" id="WP_211799703.1">
    <property type="nucleotide sequence ID" value="NZ_JAGSCS010000002.1"/>
</dbReference>
<dbReference type="Proteomes" id="UP000675379">
    <property type="component" value="Unassembled WGS sequence"/>
</dbReference>
<comment type="similarity">
    <text evidence="2">Belongs to the peptidase A24 family.</text>
</comment>
<feature type="domain" description="Prepilin type IV endopeptidase peptidase" evidence="8">
    <location>
        <begin position="101"/>
        <end position="206"/>
    </location>
</feature>